<feature type="region of interest" description="Disordered" evidence="2">
    <location>
        <begin position="168"/>
        <end position="227"/>
    </location>
</feature>
<dbReference type="Gene3D" id="3.40.1800.20">
    <property type="match status" value="1"/>
</dbReference>
<evidence type="ECO:0000259" key="3">
    <source>
        <dbReference type="PROSITE" id="PS51915"/>
    </source>
</evidence>
<keyword evidence="1" id="KW-0863">Zinc-finger</keyword>
<feature type="binding site" evidence="1">
    <location>
        <position position="27"/>
    </location>
    <ligand>
        <name>Zn(2+)</name>
        <dbReference type="ChEBI" id="CHEBI:29105"/>
    </ligand>
</feature>
<feature type="compositionally biased region" description="Acidic residues" evidence="2">
    <location>
        <begin position="168"/>
        <end position="184"/>
    </location>
</feature>
<feature type="compositionally biased region" description="Basic residues" evidence="2">
    <location>
        <begin position="190"/>
        <end position="202"/>
    </location>
</feature>
<dbReference type="VEuPathDB" id="VectorBase:LLOJ002640"/>
<dbReference type="EnsemblMetazoa" id="LLOJ002640-RA">
    <property type="protein sequence ID" value="LLOJ002640-PA"/>
    <property type="gene ID" value="LLOJ002640"/>
</dbReference>
<dbReference type="SMART" id="SM00868">
    <property type="entry name" value="zf-AD"/>
    <property type="match status" value="1"/>
</dbReference>
<evidence type="ECO:0000256" key="2">
    <source>
        <dbReference type="SAM" id="MobiDB-lite"/>
    </source>
</evidence>
<dbReference type="GO" id="GO:0005634">
    <property type="term" value="C:nucleus"/>
    <property type="evidence" value="ECO:0007669"/>
    <property type="project" value="InterPro"/>
</dbReference>
<reference evidence="4" key="1">
    <citation type="submission" date="2020-05" db="UniProtKB">
        <authorList>
            <consortium name="EnsemblMetazoa"/>
        </authorList>
    </citation>
    <scope>IDENTIFICATION</scope>
    <source>
        <strain evidence="4">Jacobina</strain>
    </source>
</reference>
<dbReference type="PANTHER" id="PTHR39942:SF1">
    <property type="entry name" value="BCDNA.LD26519-RELATED"/>
    <property type="match status" value="1"/>
</dbReference>
<dbReference type="Proteomes" id="UP000092461">
    <property type="component" value="Unassembled WGS sequence"/>
</dbReference>
<keyword evidence="1" id="KW-0862">Zinc</keyword>
<accession>A0A1B0CE70</accession>
<proteinExistence type="predicted"/>
<dbReference type="AlphaFoldDB" id="A0A1B0CE70"/>
<dbReference type="EMBL" id="AJWK01008637">
    <property type="status" value="NOT_ANNOTATED_CDS"/>
    <property type="molecule type" value="Genomic_DNA"/>
</dbReference>
<sequence length="246" mass="27960">MSTEEESPTNPLIPSTRCKVNDLCRLCLTSAEHRLEIFGKVGKMSNISEIISSLFNLQLMQHDNWPQSICIPCYQKLVEFQTFYSTVKATEATLIGLCGEWGPPDGLIEEGEEEKFSQSKEYVDRFEKQDEASSPEHSIDYPDYLVKVKEEEVEVSVDVLELDESVDELNNEEQDKTDDAEDEPSAAAATKKKPSKPKKKTKAATAKEKKSTKKNIPQVSQYVSERRKKYDREVTKYVKLTCDACE</sequence>
<feature type="binding site" evidence="1">
    <location>
        <position position="70"/>
    </location>
    <ligand>
        <name>Zn(2+)</name>
        <dbReference type="ChEBI" id="CHEBI:29105"/>
    </ligand>
</feature>
<feature type="binding site" evidence="1">
    <location>
        <position position="73"/>
    </location>
    <ligand>
        <name>Zn(2+)</name>
        <dbReference type="ChEBI" id="CHEBI:29105"/>
    </ligand>
</feature>
<feature type="domain" description="ZAD" evidence="3">
    <location>
        <begin position="22"/>
        <end position="97"/>
    </location>
</feature>
<evidence type="ECO:0000256" key="1">
    <source>
        <dbReference type="PROSITE-ProRule" id="PRU01263"/>
    </source>
</evidence>
<dbReference type="Pfam" id="PF07776">
    <property type="entry name" value="zf-AD"/>
    <property type="match status" value="1"/>
</dbReference>
<dbReference type="SUPFAM" id="SSF57716">
    <property type="entry name" value="Glucocorticoid receptor-like (DNA-binding domain)"/>
    <property type="match status" value="1"/>
</dbReference>
<protein>
    <recommendedName>
        <fullName evidence="3">ZAD domain-containing protein</fullName>
    </recommendedName>
</protein>
<keyword evidence="1" id="KW-0479">Metal-binding</keyword>
<dbReference type="InterPro" id="IPR012934">
    <property type="entry name" value="Znf_AD"/>
</dbReference>
<dbReference type="GO" id="GO:0008270">
    <property type="term" value="F:zinc ion binding"/>
    <property type="evidence" value="ECO:0007669"/>
    <property type="project" value="UniProtKB-UniRule"/>
</dbReference>
<evidence type="ECO:0000313" key="5">
    <source>
        <dbReference type="Proteomes" id="UP000092461"/>
    </source>
</evidence>
<name>A0A1B0CE70_LUTLO</name>
<keyword evidence="5" id="KW-1185">Reference proteome</keyword>
<feature type="binding site" evidence="1">
    <location>
        <position position="24"/>
    </location>
    <ligand>
        <name>Zn(2+)</name>
        <dbReference type="ChEBI" id="CHEBI:29105"/>
    </ligand>
</feature>
<dbReference type="PANTHER" id="PTHR39942">
    <property type="entry name" value="BCDNA.LD26519-RELATED"/>
    <property type="match status" value="1"/>
</dbReference>
<evidence type="ECO:0000313" key="4">
    <source>
        <dbReference type="EnsemblMetazoa" id="LLOJ002640-PA"/>
    </source>
</evidence>
<dbReference type="PROSITE" id="PS51915">
    <property type="entry name" value="ZAD"/>
    <property type="match status" value="1"/>
</dbReference>
<organism evidence="4 5">
    <name type="scientific">Lutzomyia longipalpis</name>
    <name type="common">Sand fly</name>
    <dbReference type="NCBI Taxonomy" id="7200"/>
    <lineage>
        <taxon>Eukaryota</taxon>
        <taxon>Metazoa</taxon>
        <taxon>Ecdysozoa</taxon>
        <taxon>Arthropoda</taxon>
        <taxon>Hexapoda</taxon>
        <taxon>Insecta</taxon>
        <taxon>Pterygota</taxon>
        <taxon>Neoptera</taxon>
        <taxon>Endopterygota</taxon>
        <taxon>Diptera</taxon>
        <taxon>Nematocera</taxon>
        <taxon>Psychodoidea</taxon>
        <taxon>Psychodidae</taxon>
        <taxon>Lutzomyia</taxon>
        <taxon>Lutzomyia</taxon>
    </lineage>
</organism>